<proteinExistence type="predicted"/>
<protein>
    <submittedName>
        <fullName evidence="2">SEC-C motif-containing protein</fullName>
    </submittedName>
</protein>
<keyword evidence="3" id="KW-1185">Reference proteome</keyword>
<evidence type="ECO:0000259" key="1">
    <source>
        <dbReference type="Pfam" id="PF17775"/>
    </source>
</evidence>
<accession>A0A1G8EUA7</accession>
<dbReference type="OrthoDB" id="21421at2"/>
<reference evidence="3" key="1">
    <citation type="submission" date="2016-10" db="EMBL/GenBank/DDBJ databases">
        <authorList>
            <person name="Varghese N."/>
            <person name="Submissions S."/>
        </authorList>
    </citation>
    <scope>NUCLEOTIDE SEQUENCE [LARGE SCALE GENOMIC DNA]</scope>
    <source>
        <strain evidence="3">DSM 22002</strain>
    </source>
</reference>
<organism evidence="2 3">
    <name type="scientific">Agrococcus jejuensis</name>
    <dbReference type="NCBI Taxonomy" id="399736"/>
    <lineage>
        <taxon>Bacteria</taxon>
        <taxon>Bacillati</taxon>
        <taxon>Actinomycetota</taxon>
        <taxon>Actinomycetes</taxon>
        <taxon>Micrococcales</taxon>
        <taxon>Microbacteriaceae</taxon>
        <taxon>Agrococcus</taxon>
    </lineage>
</organism>
<name>A0A1G8EUA7_9MICO</name>
<dbReference type="Proteomes" id="UP000198822">
    <property type="component" value="Chromosome I"/>
</dbReference>
<dbReference type="EMBL" id="LT629695">
    <property type="protein sequence ID" value="SDH73450.1"/>
    <property type="molecule type" value="Genomic_DNA"/>
</dbReference>
<evidence type="ECO:0000313" key="3">
    <source>
        <dbReference type="Proteomes" id="UP000198822"/>
    </source>
</evidence>
<evidence type="ECO:0000313" key="2">
    <source>
        <dbReference type="EMBL" id="SDH73450.1"/>
    </source>
</evidence>
<dbReference type="Pfam" id="PF17775">
    <property type="entry name" value="YchJ_M-like"/>
    <property type="match status" value="1"/>
</dbReference>
<feature type="domain" description="YchJ-like middle NTF2-like" evidence="1">
    <location>
        <begin position="27"/>
        <end position="119"/>
    </location>
</feature>
<dbReference type="RefSeq" id="WP_092504965.1">
    <property type="nucleotide sequence ID" value="NZ_LT629695.1"/>
</dbReference>
<sequence>MRCPCSTGLPYAECCEPVHDGARPAPTAEALMRSRYSAFALHRTDWLLASWDAATRPATIETGDERWIGLEIEATEAGGPFDREGTVTFRASYVEDGERFVVHERSRFARTDAWRYVDGHALGGTR</sequence>
<dbReference type="InterPro" id="IPR032710">
    <property type="entry name" value="NTF2-like_dom_sf"/>
</dbReference>
<dbReference type="InterPro" id="IPR048469">
    <property type="entry name" value="YchJ-like_M"/>
</dbReference>
<dbReference type="STRING" id="399736.SAMN04489720_2193"/>
<gene>
    <name evidence="2" type="ORF">SAMN04489720_2193</name>
</gene>
<dbReference type="SUPFAM" id="SSF54427">
    <property type="entry name" value="NTF2-like"/>
    <property type="match status" value="1"/>
</dbReference>
<dbReference type="Gene3D" id="3.10.450.50">
    <property type="match status" value="1"/>
</dbReference>
<dbReference type="AlphaFoldDB" id="A0A1G8EUA7"/>